<organism evidence="3 4">
    <name type="scientific">Hymenobacter ginkgonis</name>
    <dbReference type="NCBI Taxonomy" id="2682976"/>
    <lineage>
        <taxon>Bacteria</taxon>
        <taxon>Pseudomonadati</taxon>
        <taxon>Bacteroidota</taxon>
        <taxon>Cytophagia</taxon>
        <taxon>Cytophagales</taxon>
        <taxon>Hymenobacteraceae</taxon>
        <taxon>Hymenobacter</taxon>
    </lineage>
</organism>
<dbReference type="RefSeq" id="WP_157563105.1">
    <property type="nucleotide sequence ID" value="NZ_WQKZ01000002.1"/>
</dbReference>
<feature type="compositionally biased region" description="Basic and acidic residues" evidence="1">
    <location>
        <begin position="232"/>
        <end position="242"/>
    </location>
</feature>
<reference evidence="3 4" key="1">
    <citation type="submission" date="2019-12" db="EMBL/GenBank/DDBJ databases">
        <title>Hymenobacter sp. HMF4947 Genome sequencing and assembly.</title>
        <authorList>
            <person name="Kang H."/>
            <person name="Cha I."/>
            <person name="Kim H."/>
            <person name="Joh K."/>
        </authorList>
    </citation>
    <scope>NUCLEOTIDE SEQUENCE [LARGE SCALE GENOMIC DNA]</scope>
    <source>
        <strain evidence="3 4">HMF4947</strain>
    </source>
</reference>
<dbReference type="AlphaFoldDB" id="A0A7K1TC04"/>
<feature type="region of interest" description="Disordered" evidence="1">
    <location>
        <begin position="213"/>
        <end position="242"/>
    </location>
</feature>
<evidence type="ECO:0000313" key="3">
    <source>
        <dbReference type="EMBL" id="MVN75915.1"/>
    </source>
</evidence>
<comment type="caution">
    <text evidence="3">The sequence shown here is derived from an EMBL/GenBank/DDBJ whole genome shotgun (WGS) entry which is preliminary data.</text>
</comment>
<keyword evidence="4" id="KW-1185">Reference proteome</keyword>
<dbReference type="Proteomes" id="UP000441336">
    <property type="component" value="Unassembled WGS sequence"/>
</dbReference>
<proteinExistence type="predicted"/>
<dbReference type="EMBL" id="WQKZ01000002">
    <property type="protein sequence ID" value="MVN75915.1"/>
    <property type="molecule type" value="Genomic_DNA"/>
</dbReference>
<feature type="compositionally biased region" description="Polar residues" evidence="1">
    <location>
        <begin position="280"/>
        <end position="290"/>
    </location>
</feature>
<keyword evidence="2" id="KW-0732">Signal</keyword>
<sequence>MPRKLFNKNQLRRIAAVGAVLLAARGSAHAQETAQAQMWAATARYVYADDPNLKPLVAKLNTALGQPQTLGEFEQKLQAAVAEAAAASKTPNIKVLQRQFQNMRALNAPELLANLPDSLLKTAVRRQGERRDKLAALEKQLMALAQSTSSETAATPTPSATGELTASQVMDMAAAAAAAPVASQPAPTSPLLWVALVMSGLSLAGVIRLLTSRSSRHSSGSTSESGRSSHSGSRELSPEQHREVETMIARALAGRADKPAASTPAPAPKPAPTPPAPAQSVKQKLASNSPKPVRPPVETSSAALPSLASIAGAAPTPTPPAAVPAPPAPEPTPVPDAVEPGTSIELDVTPAAAPLEPAVRLQFVNEAPFNNTFAARTLSDAMASYSIYEVLCNEQTPDQGQFRVVGNMVSHISNHRNILEPVCEYVAYPQGGETRIITEQPGEVRRRGADWEIVRRARIRFE</sequence>
<accession>A0A7K1TC04</accession>
<evidence type="ECO:0000313" key="4">
    <source>
        <dbReference type="Proteomes" id="UP000441336"/>
    </source>
</evidence>
<feature type="compositionally biased region" description="Low complexity" evidence="1">
    <location>
        <begin position="300"/>
        <end position="315"/>
    </location>
</feature>
<feature type="signal peptide" evidence="2">
    <location>
        <begin position="1"/>
        <end position="30"/>
    </location>
</feature>
<dbReference type="PRINTS" id="PR01217">
    <property type="entry name" value="PRICHEXTENSN"/>
</dbReference>
<protein>
    <submittedName>
        <fullName evidence="3">Uncharacterized protein</fullName>
    </submittedName>
</protein>
<feature type="compositionally biased region" description="Pro residues" evidence="1">
    <location>
        <begin position="265"/>
        <end position="277"/>
    </location>
</feature>
<feature type="compositionally biased region" description="Low complexity" evidence="1">
    <location>
        <begin position="213"/>
        <end position="231"/>
    </location>
</feature>
<gene>
    <name evidence="3" type="ORF">GO988_06205</name>
</gene>
<feature type="chain" id="PRO_5029758799" evidence="2">
    <location>
        <begin position="31"/>
        <end position="462"/>
    </location>
</feature>
<evidence type="ECO:0000256" key="2">
    <source>
        <dbReference type="SAM" id="SignalP"/>
    </source>
</evidence>
<feature type="compositionally biased region" description="Pro residues" evidence="1">
    <location>
        <begin position="316"/>
        <end position="334"/>
    </location>
</feature>
<feature type="region of interest" description="Disordered" evidence="1">
    <location>
        <begin position="255"/>
        <end position="341"/>
    </location>
</feature>
<name>A0A7K1TC04_9BACT</name>
<evidence type="ECO:0000256" key="1">
    <source>
        <dbReference type="SAM" id="MobiDB-lite"/>
    </source>
</evidence>